<evidence type="ECO:0000313" key="2">
    <source>
        <dbReference type="EMBL" id="RVW78767.1"/>
    </source>
</evidence>
<sequence length="256" mass="27583">MVGPSPKEKSSELKLAAAREKSPAKLTPTMLRGQALKSLENVDSSKILENVPNNNKLSDMLTACVPDARDSTFQKPDKVQNGPTKFFDGSISVVNNVDTTTSSKGTMPSVKTADSAMMNSAIHPPTQKKRAFQMSAHEVYLELDDDFYPNGLASNPLVESREKLDKSLVDVAPVSSMTVPPVMLAPQPSSTLDKVVPPKELYSAPPVFSFDSKNVNKFPPITFSSSSPVASEPSGPKFGAFSDPKLDSSSRWNYGS</sequence>
<feature type="region of interest" description="Disordered" evidence="1">
    <location>
        <begin position="1"/>
        <end position="26"/>
    </location>
</feature>
<evidence type="ECO:0000256" key="1">
    <source>
        <dbReference type="SAM" id="MobiDB-lite"/>
    </source>
</evidence>
<feature type="compositionally biased region" description="Low complexity" evidence="1">
    <location>
        <begin position="224"/>
        <end position="236"/>
    </location>
</feature>
<accession>A0A438H392</accession>
<dbReference type="AlphaFoldDB" id="A0A438H392"/>
<feature type="region of interest" description="Disordered" evidence="1">
    <location>
        <begin position="223"/>
        <end position="256"/>
    </location>
</feature>
<dbReference type="EMBL" id="QGNW01000290">
    <property type="protein sequence ID" value="RVW78767.1"/>
    <property type="molecule type" value="Genomic_DNA"/>
</dbReference>
<gene>
    <name evidence="2" type="primary">NUP1_5</name>
    <name evidence="2" type="ORF">CK203_050992</name>
</gene>
<protein>
    <submittedName>
        <fullName evidence="2">Nuclear pore complex protein NUP1</fullName>
    </submittedName>
</protein>
<feature type="compositionally biased region" description="Polar residues" evidence="1">
    <location>
        <begin position="247"/>
        <end position="256"/>
    </location>
</feature>
<feature type="compositionally biased region" description="Basic and acidic residues" evidence="1">
    <location>
        <begin position="1"/>
        <end position="23"/>
    </location>
</feature>
<proteinExistence type="predicted"/>
<dbReference type="PANTHER" id="PTHR33416">
    <property type="entry name" value="NUCLEAR PORE COMPLEX PROTEIN NUP1"/>
    <property type="match status" value="1"/>
</dbReference>
<organism evidence="2 3">
    <name type="scientific">Vitis vinifera</name>
    <name type="common">Grape</name>
    <dbReference type="NCBI Taxonomy" id="29760"/>
    <lineage>
        <taxon>Eukaryota</taxon>
        <taxon>Viridiplantae</taxon>
        <taxon>Streptophyta</taxon>
        <taxon>Embryophyta</taxon>
        <taxon>Tracheophyta</taxon>
        <taxon>Spermatophyta</taxon>
        <taxon>Magnoliopsida</taxon>
        <taxon>eudicotyledons</taxon>
        <taxon>Gunneridae</taxon>
        <taxon>Pentapetalae</taxon>
        <taxon>rosids</taxon>
        <taxon>Vitales</taxon>
        <taxon>Vitaceae</taxon>
        <taxon>Viteae</taxon>
        <taxon>Vitis</taxon>
    </lineage>
</organism>
<name>A0A438H392_VITVI</name>
<evidence type="ECO:0000313" key="3">
    <source>
        <dbReference type="Proteomes" id="UP000288805"/>
    </source>
</evidence>
<comment type="caution">
    <text evidence="2">The sequence shown here is derived from an EMBL/GenBank/DDBJ whole genome shotgun (WGS) entry which is preliminary data.</text>
</comment>
<dbReference type="PANTHER" id="PTHR33416:SF20">
    <property type="entry name" value="NUCLEAR PORE COMPLEX PROTEIN NUP1"/>
    <property type="match status" value="1"/>
</dbReference>
<dbReference type="Proteomes" id="UP000288805">
    <property type="component" value="Unassembled WGS sequence"/>
</dbReference>
<reference evidence="2 3" key="1">
    <citation type="journal article" date="2018" name="PLoS Genet.">
        <title>Population sequencing reveals clonal diversity and ancestral inbreeding in the grapevine cultivar Chardonnay.</title>
        <authorList>
            <person name="Roach M.J."/>
            <person name="Johnson D.L."/>
            <person name="Bohlmann J."/>
            <person name="van Vuuren H.J."/>
            <person name="Jones S.J."/>
            <person name="Pretorius I.S."/>
            <person name="Schmidt S.A."/>
            <person name="Borneman A.R."/>
        </authorList>
    </citation>
    <scope>NUCLEOTIDE SEQUENCE [LARGE SCALE GENOMIC DNA]</scope>
    <source>
        <strain evidence="3">cv. Chardonnay</strain>
        <tissue evidence="2">Leaf</tissue>
    </source>
</reference>